<dbReference type="InterPro" id="IPR036179">
    <property type="entry name" value="Ig-like_dom_sf"/>
</dbReference>
<dbReference type="InterPro" id="IPR013783">
    <property type="entry name" value="Ig-like_fold"/>
</dbReference>
<dbReference type="PANTHER" id="PTHR46013:SF7">
    <property type="entry name" value="IG-LIKE DOMAIN-CONTAINING PROTEIN"/>
    <property type="match status" value="1"/>
</dbReference>
<comment type="caution">
    <text evidence="4">The sequence shown here is derived from an EMBL/GenBank/DDBJ whole genome shotgun (WGS) entry which is preliminary data.</text>
</comment>
<dbReference type="SMART" id="SM00409">
    <property type="entry name" value="IG"/>
    <property type="match status" value="2"/>
</dbReference>
<dbReference type="InterPro" id="IPR007110">
    <property type="entry name" value="Ig-like_dom"/>
</dbReference>
<dbReference type="Proteomes" id="UP001208570">
    <property type="component" value="Unassembled WGS sequence"/>
</dbReference>
<dbReference type="PROSITE" id="PS50835">
    <property type="entry name" value="IG_LIKE"/>
    <property type="match status" value="3"/>
</dbReference>
<dbReference type="InterPro" id="IPR003961">
    <property type="entry name" value="FN3_dom"/>
</dbReference>
<proteinExistence type="predicted"/>
<feature type="domain" description="Ig-like" evidence="2">
    <location>
        <begin position="336"/>
        <end position="421"/>
    </location>
</feature>
<evidence type="ECO:0000256" key="1">
    <source>
        <dbReference type="SAM" id="SignalP"/>
    </source>
</evidence>
<feature type="chain" id="PRO_5041955959" evidence="1">
    <location>
        <begin position="25"/>
        <end position="874"/>
    </location>
</feature>
<dbReference type="PANTHER" id="PTHR46013">
    <property type="entry name" value="VASCULAR CELL ADHESION MOLECULE 1"/>
    <property type="match status" value="1"/>
</dbReference>
<reference evidence="4" key="1">
    <citation type="journal article" date="2023" name="Mol. Biol. Evol.">
        <title>Third-Generation Sequencing Reveals the Adaptive Role of the Epigenome in Three Deep-Sea Polychaetes.</title>
        <authorList>
            <person name="Perez M."/>
            <person name="Aroh O."/>
            <person name="Sun Y."/>
            <person name="Lan Y."/>
            <person name="Juniper S.K."/>
            <person name="Young C.R."/>
            <person name="Angers B."/>
            <person name="Qian P.Y."/>
        </authorList>
    </citation>
    <scope>NUCLEOTIDE SEQUENCE</scope>
    <source>
        <strain evidence="4">P08H-3</strain>
    </source>
</reference>
<dbReference type="InterPro" id="IPR003599">
    <property type="entry name" value="Ig_sub"/>
</dbReference>
<dbReference type="SUPFAM" id="SSF48726">
    <property type="entry name" value="Immunoglobulin"/>
    <property type="match status" value="3"/>
</dbReference>
<dbReference type="InterPro" id="IPR036116">
    <property type="entry name" value="FN3_sf"/>
</dbReference>
<dbReference type="AlphaFoldDB" id="A0AAD9IRW4"/>
<dbReference type="CDD" id="cd00063">
    <property type="entry name" value="FN3"/>
    <property type="match status" value="1"/>
</dbReference>
<keyword evidence="1" id="KW-0732">Signal</keyword>
<dbReference type="SUPFAM" id="SSF49265">
    <property type="entry name" value="Fibronectin type III"/>
    <property type="match status" value="1"/>
</dbReference>
<dbReference type="EMBL" id="JAODUP010001801">
    <property type="protein sequence ID" value="KAK2139412.1"/>
    <property type="molecule type" value="Genomic_DNA"/>
</dbReference>
<evidence type="ECO:0000313" key="4">
    <source>
        <dbReference type="EMBL" id="KAK2139412.1"/>
    </source>
</evidence>
<evidence type="ECO:0000259" key="2">
    <source>
        <dbReference type="PROSITE" id="PS50835"/>
    </source>
</evidence>
<feature type="domain" description="Ig-like" evidence="2">
    <location>
        <begin position="134"/>
        <end position="225"/>
    </location>
</feature>
<keyword evidence="5" id="KW-1185">Reference proteome</keyword>
<gene>
    <name evidence="4" type="ORF">LSH36_1804g00004</name>
</gene>
<feature type="signal peptide" evidence="1">
    <location>
        <begin position="1"/>
        <end position="24"/>
    </location>
</feature>
<accession>A0AAD9IRW4</accession>
<sequence>MKYFGKRLCITLMLAITYSKHGTSLTINSPGTVKTEKDGLHVGFNITNIQPNNASRYSIEVEMKPYGDYVKDETAVLYIYQTPNVLSITGNDGLSGWTYNVTCYANSNSLPPEFRNQSTIQYTWSGAFTGTDAPEGISLDANSTSAVESINGFQLKCTVPDGQHGNPDIYSYYWMYPATTLWINSTLDSITIDSVATNATIHDGQWQCKVGNVAGNTTTQKINITINAIPSPLLHPQDTTILVNETLEITCRFTAKPTANITWSRGVSESPDTLIILIQSNVFDNDPYSITTSSMSWKTSNESIRRTVSDNYTCKAVNSVGMEMSENVNLDVHFSPSVSITTSNNSEIIERNNVTLTCLVSSNPVSDIKLHNMTNNETMETINNVNEAEYQFINIHCLDTGKYMFTANNDIPEPSYKVTLALYIDVMCPPSNIRQIPRSGVEGVPTGQNFTLEVEILSNPQPNVTQDSWSFVDYNGTIHNSLPDNVNSYIEAGTGRLTIKAKLTIINTDNINYGNYTLNTANRFGKMTPVILGIAPKGPPSPPSIPRLVDITSVSIKINWTAGFNGGLQQQFTVVYMTEGSEKEYKERVNTDPDVNKGDVVAYKLTNNLTIKANTTYSIRIQAENSFEGGSIVDSKQAKYTTLVKANFIHDPKISILDDTAKIHFQISGPLTHIIEENCVTDTDKCTKYNINVPNKNHIWLVQDTITHDFYEEVPLADSEANHFVFSFWMYDGDDLLHSVPDVIHVDIGGDDKEQSDTYNEPGDLGHINTGMSNSENIQTPEVGSISGDTYAMVIKSEEQNNTKHKPGQVYENIEMPGQQISDQEYRKRIPFNLAGVDGTTYADLQVIGKPSETGRIHGEGNKVTYTDIMFIKR</sequence>
<protein>
    <submittedName>
        <fullName evidence="4">Uncharacterized protein</fullName>
    </submittedName>
</protein>
<organism evidence="4 5">
    <name type="scientific">Paralvinella palmiformis</name>
    <dbReference type="NCBI Taxonomy" id="53620"/>
    <lineage>
        <taxon>Eukaryota</taxon>
        <taxon>Metazoa</taxon>
        <taxon>Spiralia</taxon>
        <taxon>Lophotrochozoa</taxon>
        <taxon>Annelida</taxon>
        <taxon>Polychaeta</taxon>
        <taxon>Sedentaria</taxon>
        <taxon>Canalipalpata</taxon>
        <taxon>Terebellida</taxon>
        <taxon>Terebelliformia</taxon>
        <taxon>Alvinellidae</taxon>
        <taxon>Paralvinella</taxon>
    </lineage>
</organism>
<evidence type="ECO:0000313" key="5">
    <source>
        <dbReference type="Proteomes" id="UP001208570"/>
    </source>
</evidence>
<dbReference type="Gene3D" id="2.60.40.10">
    <property type="entry name" value="Immunoglobulins"/>
    <property type="match status" value="3"/>
</dbReference>
<evidence type="ECO:0000259" key="3">
    <source>
        <dbReference type="PROSITE" id="PS50853"/>
    </source>
</evidence>
<dbReference type="SMART" id="SM00060">
    <property type="entry name" value="FN3"/>
    <property type="match status" value="1"/>
</dbReference>
<dbReference type="PROSITE" id="PS50853">
    <property type="entry name" value="FN3"/>
    <property type="match status" value="1"/>
</dbReference>
<feature type="domain" description="Ig-like" evidence="2">
    <location>
        <begin position="230"/>
        <end position="329"/>
    </location>
</feature>
<name>A0AAD9IRW4_9ANNE</name>
<feature type="domain" description="Fibronectin type-III" evidence="3">
    <location>
        <begin position="542"/>
        <end position="644"/>
    </location>
</feature>